<keyword evidence="2" id="KW-1185">Reference proteome</keyword>
<name>A0A164DEU4_9CRUS</name>
<reference evidence="1 2" key="1">
    <citation type="submission" date="2016-03" db="EMBL/GenBank/DDBJ databases">
        <title>EvidentialGene: Evidence-directed Construction of Genes on Genomes.</title>
        <authorList>
            <person name="Gilbert D.G."/>
            <person name="Choi J.-H."/>
            <person name="Mockaitis K."/>
            <person name="Colbourne J."/>
            <person name="Pfrender M."/>
        </authorList>
    </citation>
    <scope>NUCLEOTIDE SEQUENCE [LARGE SCALE GENOMIC DNA]</scope>
    <source>
        <strain evidence="1 2">Xinb3</strain>
        <tissue evidence="1">Complete organism</tissue>
    </source>
</reference>
<accession>A0A164DEU4</accession>
<dbReference type="EMBL" id="LRGB01027519">
    <property type="protein sequence ID" value="KZR95706.1"/>
    <property type="molecule type" value="Genomic_DNA"/>
</dbReference>
<organism evidence="1 2">
    <name type="scientific">Daphnia magna</name>
    <dbReference type="NCBI Taxonomy" id="35525"/>
    <lineage>
        <taxon>Eukaryota</taxon>
        <taxon>Metazoa</taxon>
        <taxon>Ecdysozoa</taxon>
        <taxon>Arthropoda</taxon>
        <taxon>Crustacea</taxon>
        <taxon>Branchiopoda</taxon>
        <taxon>Diplostraca</taxon>
        <taxon>Cladocera</taxon>
        <taxon>Anomopoda</taxon>
        <taxon>Daphniidae</taxon>
        <taxon>Daphnia</taxon>
    </lineage>
</organism>
<dbReference type="Proteomes" id="UP000076858">
    <property type="component" value="Unassembled WGS sequence"/>
</dbReference>
<sequence length="52" mass="5882">MEDEDFPTPIGKASATAGTLSHNHLSLVWDTTYTHKIQHDYVQLNLEPEILC</sequence>
<gene>
    <name evidence="1" type="ORF">APZ42_010385</name>
</gene>
<proteinExistence type="predicted"/>
<dbReference type="AlphaFoldDB" id="A0A164DEU4"/>
<protein>
    <submittedName>
        <fullName evidence="1">Uncharacterized protein</fullName>
    </submittedName>
</protein>
<evidence type="ECO:0000313" key="1">
    <source>
        <dbReference type="EMBL" id="KZR95706.1"/>
    </source>
</evidence>
<comment type="caution">
    <text evidence="1">The sequence shown here is derived from an EMBL/GenBank/DDBJ whole genome shotgun (WGS) entry which is preliminary data.</text>
</comment>
<evidence type="ECO:0000313" key="2">
    <source>
        <dbReference type="Proteomes" id="UP000076858"/>
    </source>
</evidence>